<protein>
    <submittedName>
        <fullName evidence="3">S1 RNA binding domain containing protein</fullName>
    </submittedName>
</protein>
<dbReference type="Pfam" id="PF14639">
    <property type="entry name" value="YqgF"/>
    <property type="match status" value="1"/>
</dbReference>
<reference evidence="3" key="1">
    <citation type="submission" date="2017-11" db="EMBL/GenBank/DDBJ databases">
        <title>The sensing device of the deep-sea amphipod.</title>
        <authorList>
            <person name="Kobayashi H."/>
            <person name="Nagahama T."/>
            <person name="Arai W."/>
            <person name="Sasagawa Y."/>
            <person name="Umeda M."/>
            <person name="Hayashi T."/>
            <person name="Nikaido I."/>
            <person name="Watanabe H."/>
            <person name="Oguri K."/>
            <person name="Kitazato H."/>
            <person name="Fujioka K."/>
            <person name="Kido Y."/>
            <person name="Takami H."/>
        </authorList>
    </citation>
    <scope>NUCLEOTIDE SEQUENCE</scope>
    <source>
        <tissue evidence="3">Whole body</tissue>
    </source>
</reference>
<dbReference type="EMBL" id="IACT01004147">
    <property type="protein sequence ID" value="LAC23352.1"/>
    <property type="molecule type" value="mRNA"/>
</dbReference>
<dbReference type="InterPro" id="IPR017072">
    <property type="entry name" value="TF_Spt6"/>
</dbReference>
<proteinExistence type="evidence at transcript level"/>
<dbReference type="SUPFAM" id="SSF50249">
    <property type="entry name" value="Nucleic acid-binding proteins"/>
    <property type="match status" value="1"/>
</dbReference>
<dbReference type="GO" id="GO:0042393">
    <property type="term" value="F:histone binding"/>
    <property type="evidence" value="ECO:0007669"/>
    <property type="project" value="TreeGrafter"/>
</dbReference>
<dbReference type="InterPro" id="IPR035018">
    <property type="entry name" value="Spt6_SH2_C"/>
</dbReference>
<evidence type="ECO:0000313" key="3">
    <source>
        <dbReference type="EMBL" id="LAC23352.1"/>
    </source>
</evidence>
<dbReference type="SUPFAM" id="SSF158832">
    <property type="entry name" value="Tex N-terminal region-like"/>
    <property type="match status" value="1"/>
</dbReference>
<dbReference type="InterPro" id="IPR035019">
    <property type="entry name" value="Spt6_SH2_N"/>
</dbReference>
<dbReference type="CDD" id="cd09918">
    <property type="entry name" value="SH2_Nterm_SPT6_like"/>
    <property type="match status" value="1"/>
</dbReference>
<dbReference type="InterPro" id="IPR012340">
    <property type="entry name" value="NA-bd_OB-fold"/>
</dbReference>
<dbReference type="SUPFAM" id="SSF55550">
    <property type="entry name" value="SH2 domain"/>
    <property type="match status" value="1"/>
</dbReference>
<dbReference type="Gene3D" id="2.40.50.140">
    <property type="entry name" value="Nucleic acid-binding proteins"/>
    <property type="match status" value="1"/>
</dbReference>
<feature type="region of interest" description="Disordered" evidence="1">
    <location>
        <begin position="192"/>
        <end position="222"/>
    </location>
</feature>
<dbReference type="PANTHER" id="PTHR10145:SF6">
    <property type="entry name" value="TRANSCRIPTION ELONGATION FACTOR SPT6"/>
    <property type="match status" value="1"/>
</dbReference>
<evidence type="ECO:0000256" key="1">
    <source>
        <dbReference type="SAM" id="MobiDB-lite"/>
    </source>
</evidence>
<dbReference type="InterPro" id="IPR032706">
    <property type="entry name" value="Spt6_HHH"/>
</dbReference>
<dbReference type="InterPro" id="IPR003029">
    <property type="entry name" value="S1_domain"/>
</dbReference>
<dbReference type="GO" id="GO:0031491">
    <property type="term" value="F:nucleosome binding"/>
    <property type="evidence" value="ECO:0007669"/>
    <property type="project" value="TreeGrafter"/>
</dbReference>
<dbReference type="PROSITE" id="PS50126">
    <property type="entry name" value="S1"/>
    <property type="match status" value="1"/>
</dbReference>
<feature type="domain" description="S1 motif" evidence="2">
    <location>
        <begin position="1094"/>
        <end position="1177"/>
    </location>
</feature>
<feature type="compositionally biased region" description="Basic and acidic residues" evidence="1">
    <location>
        <begin position="1"/>
        <end position="14"/>
    </location>
</feature>
<dbReference type="InterPro" id="IPR036860">
    <property type="entry name" value="SH2_dom_sf"/>
</dbReference>
<feature type="region of interest" description="Disordered" evidence="1">
    <location>
        <begin position="1"/>
        <end position="146"/>
    </location>
</feature>
<evidence type="ECO:0000259" key="2">
    <source>
        <dbReference type="PROSITE" id="PS50126"/>
    </source>
</evidence>
<dbReference type="InterPro" id="IPR012337">
    <property type="entry name" value="RNaseH-like_sf"/>
</dbReference>
<feature type="compositionally biased region" description="Basic residues" evidence="1">
    <location>
        <begin position="104"/>
        <end position="120"/>
    </location>
</feature>
<dbReference type="Gene3D" id="3.30.420.140">
    <property type="entry name" value="YqgF/RNase H-like domain"/>
    <property type="match status" value="1"/>
</dbReference>
<accession>A0A6A7FZ61</accession>
<feature type="compositionally biased region" description="Basic and acidic residues" evidence="1">
    <location>
        <begin position="60"/>
        <end position="92"/>
    </location>
</feature>
<dbReference type="CDD" id="cd09928">
    <property type="entry name" value="SH2_Cterm_SPT6_like"/>
    <property type="match status" value="1"/>
</dbReference>
<dbReference type="InterPro" id="IPR042066">
    <property type="entry name" value="Spt6_death-like"/>
</dbReference>
<feature type="compositionally biased region" description="Basic and acidic residues" evidence="1">
    <location>
        <begin position="1493"/>
        <end position="1542"/>
    </location>
</feature>
<dbReference type="GO" id="GO:0140673">
    <property type="term" value="P:transcription elongation-coupled chromatin remodeling"/>
    <property type="evidence" value="ECO:0007669"/>
    <property type="project" value="InterPro"/>
</dbReference>
<dbReference type="InterPro" id="IPR023319">
    <property type="entry name" value="Tex-like_HTH_dom_sf"/>
</dbReference>
<organism evidence="3">
    <name type="scientific">Hirondellea gigas</name>
    <dbReference type="NCBI Taxonomy" id="1518452"/>
    <lineage>
        <taxon>Eukaryota</taxon>
        <taxon>Metazoa</taxon>
        <taxon>Ecdysozoa</taxon>
        <taxon>Arthropoda</taxon>
        <taxon>Crustacea</taxon>
        <taxon>Multicrustacea</taxon>
        <taxon>Malacostraca</taxon>
        <taxon>Eumalacostraca</taxon>
        <taxon>Peracarida</taxon>
        <taxon>Amphipoda</taxon>
        <taxon>Amphilochidea</taxon>
        <taxon>Lysianassida</taxon>
        <taxon>Lysianassidira</taxon>
        <taxon>Lysianassoidea</taxon>
        <taxon>Lysianassidae</taxon>
        <taxon>Hirondellea</taxon>
    </lineage>
</organism>
<dbReference type="Gene3D" id="1.10.10.650">
    <property type="entry name" value="RuvA domain 2-like"/>
    <property type="match status" value="1"/>
</dbReference>
<name>A0A6A7FZ61_9CRUS</name>
<dbReference type="InterPro" id="IPR035420">
    <property type="entry name" value="Spt6_SH2"/>
</dbReference>
<dbReference type="InterPro" id="IPR028231">
    <property type="entry name" value="Spt6_YqgF"/>
</dbReference>
<sequence>MERGGLSKFYHADLEAEEESDDDDYLSGEDVDGDIEIADEDDAEMDGFIARESDDEEVGDAPKPELAEYVEELTRDELDLIEESRGKRARDPADDDDDEDASQSRRKFKKIRKKKVRQRRSLTPEDDRPAPAAPDPKGFRPGLDDFVVNDLDVGGLDADDYQMEAYGAQHSTESMRVASGIFGDMAEFLSSGVYGDPKSARKDEDVPRSDEPDAVAPPVAKKRPLTRLDVAAGEAEEKDMILNEDVPERLQARLRDQGEPGELDLMEEAGYIKKNAFLQRDHITEDIIKSILTMMLREHVEIPYIRRYRQEDWKDDPFVLTPKDLWTIYDWDLKYHHWKQRFDRLKQSAKSVQDESIREKVLDFLDSQTDTEIDLNDAQEFLKFILDRERAVDGDAEVPNSTFKRPEKAGVLRANIFGLEEILEILGSSIRFGDSVRARKQLSPPIDPHQSVKGVALRCVTTRFKSPEAVIRAAVQVLAREISLNPYVRSYVRDEFLHRSVISTVPTRKGLREIDWMHELLIVKRIVSKPTSTFRDDFRETNQDAMPEKFALIDYAEKEGFITVTIGMPDDEAEYSRDRKPTTLEFFSSLYTSRNEDDEWDQLRLRILKESLDKYLFPLIQQNIRSQLLAESRKHLADIVVSNLEHRLQVDEFENPNGSIFGICVGDEDAPSFCCVLNDHGVLVDYQSFHFLKNSVPSTTLRDRVPEIHANAKVALLKKSEDVIKFKRMVMQHKPSMIVIGAENLRCEQFLADVEKACQISPEQIKCDFMNPDIARIYQSSFRGVYEFPNLPPGLRNAISLARLVLDPIGEISGLWLEDPIAKNRDILSLQMHHLQRILPKELFLKRIQRVFMDQINEFGVNLNGMINRPHRQAPLQHVSGLGPIYAKHLLQNVVGNFVEVRRNLLASTESEMSNKLGPTIYMNCIGFLRIVSCPESQAWTPDQKSDLYDHMEDDQKRFGYPHEAFDATRIHPDFYDIARQVVMDALDMYGDNQDESEEGRLIELARSGGPEMEELITKLRKSKIPDLKQLDLDAYANEFETGPEPRKIKFLLYDIAEELIAGFASKRIPFRSPSDDELFWLMTHETPRTLRVGQISTATVIRVLRDGVFVRLACGLTGRINCTELSDDGHCPDITQEPDRVVEWMKGFMHRDMTVRGRIKSLDKHRPRYGVHIDCRESTLRDVKTFEDPGQIYYPKRLDPYLDLTTDLLYEEELEKSKQAKRPKFIQRKIDFPLFKNFSREQAERFLEDKEIGDIVVRPSSKGVDFLMVTWKISRDPQIFVNTEIKEEDKVNRFSLGATLLIEKMKFEDLDEIHANFFEPMTTRLKMMMSYGHFRYGTMEELDQLVQFDKADHPQKVPYAIGFSLKHPGWFTLSYVFRKSVLHEFVGIRPSGYTFRGLKFKKPEQLISWFKRNPYKNSPYPKVVDGETPAYSTSYETTTPNYNSQRIENASHYDNQSFAGDARSVHNGFDNQSYRGGGGGDHQGYRGAENSYRSRDSQQGFRRPDNNTYRGEESRTSRGGDSRSYDSSHSRNNYNDHRNGRDSNSYRSGHNHQGGGYGGGEGGSYRSGEGGSFLSNSHDRSLQSDRAYKHDSSSSYDRRYRQR</sequence>
<dbReference type="SUPFAM" id="SSF53098">
    <property type="entry name" value="Ribonuclease H-like"/>
    <property type="match status" value="1"/>
</dbReference>
<dbReference type="Gene3D" id="1.10.3500.10">
    <property type="entry name" value="Tex N-terminal region-like"/>
    <property type="match status" value="1"/>
</dbReference>
<dbReference type="Pfam" id="PF14635">
    <property type="entry name" value="HHH_7"/>
    <property type="match status" value="1"/>
</dbReference>
<dbReference type="Gene3D" id="1.10.150.850">
    <property type="entry name" value="Spt6, helix-hairpin-helix domain"/>
    <property type="match status" value="1"/>
</dbReference>
<dbReference type="InterPro" id="IPR023323">
    <property type="entry name" value="Tex-like_dom_sf"/>
</dbReference>
<dbReference type="PANTHER" id="PTHR10145">
    <property type="entry name" value="TRANSCRIPTION ELONGATION FACTOR SPT6"/>
    <property type="match status" value="1"/>
</dbReference>
<dbReference type="Pfam" id="PF14633">
    <property type="entry name" value="SH2_2"/>
    <property type="match status" value="1"/>
</dbReference>
<feature type="compositionally biased region" description="Basic and acidic residues" evidence="1">
    <location>
        <begin position="198"/>
        <end position="211"/>
    </location>
</feature>
<dbReference type="Gene3D" id="3.30.505.10">
    <property type="entry name" value="SH2 domain"/>
    <property type="match status" value="2"/>
</dbReference>
<dbReference type="GO" id="GO:0003676">
    <property type="term" value="F:nucleic acid binding"/>
    <property type="evidence" value="ECO:0007669"/>
    <property type="project" value="InterPro"/>
</dbReference>
<feature type="compositionally biased region" description="Gly residues" evidence="1">
    <location>
        <begin position="1553"/>
        <end position="1572"/>
    </location>
</feature>
<feature type="region of interest" description="Disordered" evidence="1">
    <location>
        <begin position="1459"/>
        <end position="1604"/>
    </location>
</feature>
<feature type="compositionally biased region" description="Acidic residues" evidence="1">
    <location>
        <begin position="15"/>
        <end position="45"/>
    </location>
</feature>
<dbReference type="GO" id="GO:0034728">
    <property type="term" value="P:nucleosome organization"/>
    <property type="evidence" value="ECO:0007669"/>
    <property type="project" value="TreeGrafter"/>
</dbReference>
<feature type="compositionally biased region" description="Basic and acidic residues" evidence="1">
    <location>
        <begin position="1578"/>
        <end position="1604"/>
    </location>
</feature>
<dbReference type="Gene3D" id="1.10.10.2740">
    <property type="entry name" value="Spt6, Death-like domain"/>
    <property type="match status" value="1"/>
</dbReference>
<dbReference type="InterPro" id="IPR037027">
    <property type="entry name" value="YqgF/RNaseH-like_dom_sf"/>
</dbReference>
<dbReference type="GO" id="GO:0008023">
    <property type="term" value="C:transcription elongation factor complex"/>
    <property type="evidence" value="ECO:0007669"/>
    <property type="project" value="TreeGrafter"/>
</dbReference>